<feature type="compositionally biased region" description="Low complexity" evidence="3">
    <location>
        <begin position="431"/>
        <end position="443"/>
    </location>
</feature>
<feature type="compositionally biased region" description="Polar residues" evidence="3">
    <location>
        <begin position="322"/>
        <end position="337"/>
    </location>
</feature>
<dbReference type="FunFam" id="3.30.70.330:FF:000529">
    <property type="entry name" value="UBP1-associated protein 2C isoform A"/>
    <property type="match status" value="1"/>
</dbReference>
<dbReference type="PANTHER" id="PTHR48024:SF25">
    <property type="entry name" value="UBP1-ASSOCIATED PROTEIN 2C"/>
    <property type="match status" value="1"/>
</dbReference>
<feature type="region of interest" description="Disordered" evidence="3">
    <location>
        <begin position="407"/>
        <end position="457"/>
    </location>
</feature>
<reference evidence="5" key="1">
    <citation type="submission" date="2013-07" db="EMBL/GenBank/DDBJ databases">
        <title>The genome of Eucalyptus grandis.</title>
        <authorList>
            <person name="Schmutz J."/>
            <person name="Hayes R."/>
            <person name="Myburg A."/>
            <person name="Tuskan G."/>
            <person name="Grattapaglia D."/>
            <person name="Rokhsar D.S."/>
        </authorList>
    </citation>
    <scope>NUCLEOTIDE SEQUENCE</scope>
    <source>
        <tissue evidence="5">Leaf extractions</tissue>
    </source>
</reference>
<dbReference type="Gramene" id="KCW67475">
    <property type="protein sequence ID" value="KCW67475"/>
    <property type="gene ID" value="EUGRSUZ_F01217"/>
</dbReference>
<feature type="domain" description="RRM" evidence="4">
    <location>
        <begin position="87"/>
        <end position="188"/>
    </location>
</feature>
<dbReference type="SUPFAM" id="SSF54928">
    <property type="entry name" value="RNA-binding domain, RBD"/>
    <property type="match status" value="2"/>
</dbReference>
<gene>
    <name evidence="5" type="ORF">EUGRSUZ_F01217</name>
</gene>
<feature type="region of interest" description="Disordered" evidence="3">
    <location>
        <begin position="322"/>
        <end position="344"/>
    </location>
</feature>
<name>A0A059BMP1_EUCGR</name>
<dbReference type="FunCoup" id="A0A059BMP1">
    <property type="interactions" value="932"/>
</dbReference>
<dbReference type="EMBL" id="KK198758">
    <property type="protein sequence ID" value="KCW67475.1"/>
    <property type="molecule type" value="Genomic_DNA"/>
</dbReference>
<dbReference type="OrthoDB" id="1875751at2759"/>
<evidence type="ECO:0000256" key="3">
    <source>
        <dbReference type="SAM" id="MobiDB-lite"/>
    </source>
</evidence>
<evidence type="ECO:0000259" key="4">
    <source>
        <dbReference type="PROSITE" id="PS50102"/>
    </source>
</evidence>
<dbReference type="OMA" id="MICKLAI"/>
<dbReference type="eggNOG" id="KOG0118">
    <property type="taxonomic scope" value="Eukaryota"/>
</dbReference>
<dbReference type="PANTHER" id="PTHR48024">
    <property type="entry name" value="GEO13361P1-RELATED"/>
    <property type="match status" value="1"/>
</dbReference>
<dbReference type="GO" id="GO:0003723">
    <property type="term" value="F:RNA binding"/>
    <property type="evidence" value="ECO:0007669"/>
    <property type="project" value="UniProtKB-UniRule"/>
</dbReference>
<evidence type="ECO:0000256" key="2">
    <source>
        <dbReference type="PROSITE-ProRule" id="PRU00176"/>
    </source>
</evidence>
<dbReference type="Pfam" id="PF00076">
    <property type="entry name" value="RRM_1"/>
    <property type="match status" value="2"/>
</dbReference>
<dbReference type="Gramene" id="KCW67476">
    <property type="protein sequence ID" value="KCW67476"/>
    <property type="gene ID" value="EUGRSUZ_F01217"/>
</dbReference>
<dbReference type="InterPro" id="IPR035979">
    <property type="entry name" value="RBD_domain_sf"/>
</dbReference>
<dbReference type="Gene3D" id="3.30.70.330">
    <property type="match status" value="2"/>
</dbReference>
<dbReference type="KEGG" id="egr:104448524"/>
<evidence type="ECO:0000313" key="5">
    <source>
        <dbReference type="EMBL" id="KCW67477.1"/>
    </source>
</evidence>
<feature type="region of interest" description="Disordered" evidence="3">
    <location>
        <begin position="256"/>
        <end position="278"/>
    </location>
</feature>
<dbReference type="InterPro" id="IPR000504">
    <property type="entry name" value="RRM_dom"/>
</dbReference>
<sequence>MDTFAGPFAVDLSKKRKIEDGNNGFAPPPPAGEQADAALALAPLEARKMVETFTREQLLDLLQDALINHPDVLYAARAVADGDATQRKLFVRGLGWETTTEGLRSLFSVYGEIEEAVVVLDKATGKSKGYGFVTFKHVDGALRALREPSKKIDGRVAVTQLAAAGNSGSNSNPVDVSNRKIYVGNVPNDMPSDKLLSHFSVYGEIEEGPLGFDKLTGKSRGFALFVYKTMEGAQAALVEPVKTIDGRQLNCKLAIDGKKKPGGGPMGGPGAPGGHGDRPVDGMGMGGVPSYPGSVPGQYGPSSVGGYGGYSGQPSVGLMNSASMGGPNATSMTNQPPSSLGGVGGYGTGLGGPYSGYGGHGSAGYGGMGGSLGGLGSAGAFGGGGLGGAAGGLGGVASGFGGAATGSSLYRPSGGYPEGGNYGLSSSSAYPSQTQPPTGTSPVPRVPQGGIYPPPYY</sequence>
<accession>A0A059BMP1</accession>
<feature type="domain" description="RRM" evidence="4">
    <location>
        <begin position="179"/>
        <end position="260"/>
    </location>
</feature>
<dbReference type="EMBL" id="KK198758">
    <property type="protein sequence ID" value="KCW67477.1"/>
    <property type="molecule type" value="Genomic_DNA"/>
</dbReference>
<dbReference type="Gramene" id="KCW67477">
    <property type="protein sequence ID" value="KCW67477"/>
    <property type="gene ID" value="EUGRSUZ_F01217"/>
</dbReference>
<proteinExistence type="predicted"/>
<dbReference type="SMART" id="SM00360">
    <property type="entry name" value="RRM"/>
    <property type="match status" value="2"/>
</dbReference>
<dbReference type="AlphaFoldDB" id="A0A059BMP1"/>
<keyword evidence="1 2" id="KW-0694">RNA-binding</keyword>
<dbReference type="InterPro" id="IPR012677">
    <property type="entry name" value="Nucleotide-bd_a/b_plait_sf"/>
</dbReference>
<evidence type="ECO:0000256" key="1">
    <source>
        <dbReference type="ARBA" id="ARBA00022884"/>
    </source>
</evidence>
<organism evidence="5">
    <name type="scientific">Eucalyptus grandis</name>
    <name type="common">Flooded gum</name>
    <dbReference type="NCBI Taxonomy" id="71139"/>
    <lineage>
        <taxon>Eukaryota</taxon>
        <taxon>Viridiplantae</taxon>
        <taxon>Streptophyta</taxon>
        <taxon>Embryophyta</taxon>
        <taxon>Tracheophyta</taxon>
        <taxon>Spermatophyta</taxon>
        <taxon>Magnoliopsida</taxon>
        <taxon>eudicotyledons</taxon>
        <taxon>Gunneridae</taxon>
        <taxon>Pentapetalae</taxon>
        <taxon>rosids</taxon>
        <taxon>malvids</taxon>
        <taxon>Myrtales</taxon>
        <taxon>Myrtaceae</taxon>
        <taxon>Myrtoideae</taxon>
        <taxon>Eucalypteae</taxon>
        <taxon>Eucalyptus</taxon>
    </lineage>
</organism>
<dbReference type="EMBL" id="KK198758">
    <property type="protein sequence ID" value="KCW67476.1"/>
    <property type="molecule type" value="Genomic_DNA"/>
</dbReference>
<dbReference type="STRING" id="71139.A0A059BMP1"/>
<dbReference type="PROSITE" id="PS50102">
    <property type="entry name" value="RRM"/>
    <property type="match status" value="2"/>
</dbReference>
<feature type="compositionally biased region" description="Gly residues" evidence="3">
    <location>
        <begin position="262"/>
        <end position="274"/>
    </location>
</feature>
<dbReference type="InterPro" id="IPR050886">
    <property type="entry name" value="RNA-binding_reg"/>
</dbReference>
<protein>
    <recommendedName>
        <fullName evidence="4">RRM domain-containing protein</fullName>
    </recommendedName>
</protein>